<dbReference type="EMBL" id="CM026423">
    <property type="protein sequence ID" value="KAG0582414.1"/>
    <property type="molecule type" value="Genomic_DNA"/>
</dbReference>
<comment type="caution">
    <text evidence="1">The sequence shown here is derived from an EMBL/GenBank/DDBJ whole genome shotgun (WGS) entry which is preliminary data.</text>
</comment>
<proteinExistence type="predicted"/>
<dbReference type="AlphaFoldDB" id="A0A8T0IF75"/>
<reference evidence="1" key="1">
    <citation type="submission" date="2020-06" db="EMBL/GenBank/DDBJ databases">
        <title>WGS assembly of Ceratodon purpureus strain R40.</title>
        <authorList>
            <person name="Carey S.B."/>
            <person name="Jenkins J."/>
            <person name="Shu S."/>
            <person name="Lovell J.T."/>
            <person name="Sreedasyam A."/>
            <person name="Maumus F."/>
            <person name="Tiley G.P."/>
            <person name="Fernandez-Pozo N."/>
            <person name="Barry K."/>
            <person name="Chen C."/>
            <person name="Wang M."/>
            <person name="Lipzen A."/>
            <person name="Daum C."/>
            <person name="Saski C.A."/>
            <person name="Payton A.C."/>
            <person name="Mcbreen J.C."/>
            <person name="Conrad R.E."/>
            <person name="Kollar L.M."/>
            <person name="Olsson S."/>
            <person name="Huttunen S."/>
            <person name="Landis J.B."/>
            <person name="Wickett N.J."/>
            <person name="Johnson M.G."/>
            <person name="Rensing S.A."/>
            <person name="Grimwood J."/>
            <person name="Schmutz J."/>
            <person name="Mcdaniel S.F."/>
        </authorList>
    </citation>
    <scope>NUCLEOTIDE SEQUENCE</scope>
    <source>
        <strain evidence="1">R40</strain>
    </source>
</reference>
<evidence type="ECO:0000313" key="1">
    <source>
        <dbReference type="EMBL" id="KAG0582414.1"/>
    </source>
</evidence>
<organism evidence="1 2">
    <name type="scientific">Ceratodon purpureus</name>
    <name type="common">Fire moss</name>
    <name type="synonym">Dicranum purpureum</name>
    <dbReference type="NCBI Taxonomy" id="3225"/>
    <lineage>
        <taxon>Eukaryota</taxon>
        <taxon>Viridiplantae</taxon>
        <taxon>Streptophyta</taxon>
        <taxon>Embryophyta</taxon>
        <taxon>Bryophyta</taxon>
        <taxon>Bryophytina</taxon>
        <taxon>Bryopsida</taxon>
        <taxon>Dicranidae</taxon>
        <taxon>Pseudoditrichales</taxon>
        <taxon>Ditrichaceae</taxon>
        <taxon>Ceratodon</taxon>
    </lineage>
</organism>
<dbReference type="Proteomes" id="UP000822688">
    <property type="component" value="Chromosome 3"/>
</dbReference>
<keyword evidence="2" id="KW-1185">Reference proteome</keyword>
<sequence length="103" mass="11668">MELLPLSRIVAETVCSPLGLHWCSWKVDWWLVYTASGVHSIKFGGAWNVVLVYLKTWCLWSSNSKSWSSDRIVLLSELSRCCSEGEKFFPTLLNVNCSPLGNE</sequence>
<evidence type="ECO:0000313" key="2">
    <source>
        <dbReference type="Proteomes" id="UP000822688"/>
    </source>
</evidence>
<protein>
    <submittedName>
        <fullName evidence="1">Uncharacterized protein</fullName>
    </submittedName>
</protein>
<accession>A0A8T0IF75</accession>
<name>A0A8T0IF75_CERPU</name>
<gene>
    <name evidence="1" type="ORF">KC19_3G057700</name>
</gene>